<dbReference type="InterPro" id="IPR020904">
    <property type="entry name" value="Sc_DH/Rdtase_CS"/>
</dbReference>
<evidence type="ECO:0000256" key="1">
    <source>
        <dbReference type="ARBA" id="ARBA00006484"/>
    </source>
</evidence>
<dbReference type="RefSeq" id="WP_171361156.1">
    <property type="nucleotide sequence ID" value="NZ_VTXC01000027.1"/>
</dbReference>
<gene>
    <name evidence="4" type="ORF">F0225_11220</name>
</gene>
<protein>
    <submittedName>
        <fullName evidence="4">SDR family NAD(P)-dependent oxidoreductase</fullName>
    </submittedName>
</protein>
<reference evidence="4 5" key="1">
    <citation type="submission" date="2019-09" db="EMBL/GenBank/DDBJ databases">
        <title>Draft genome sequencing and comparative genomics of hatchery-associated Vibrios.</title>
        <authorList>
            <person name="Kehlet-Delgado H."/>
            <person name="Mueller R.S."/>
        </authorList>
    </citation>
    <scope>NUCLEOTIDE SEQUENCE [LARGE SCALE GENOMIC DNA]</scope>
    <source>
        <strain evidence="4 5">99-46-Y</strain>
    </source>
</reference>
<accession>A0A7Y3ZZQ8</accession>
<comment type="caution">
    <text evidence="4">The sequence shown here is derived from an EMBL/GenBank/DDBJ whole genome shotgun (WGS) entry which is preliminary data.</text>
</comment>
<dbReference type="Pfam" id="PF00106">
    <property type="entry name" value="adh_short"/>
    <property type="match status" value="1"/>
</dbReference>
<dbReference type="SUPFAM" id="SSF51735">
    <property type="entry name" value="NAD(P)-binding Rossmann-fold domains"/>
    <property type="match status" value="1"/>
</dbReference>
<dbReference type="GO" id="GO:0016491">
    <property type="term" value="F:oxidoreductase activity"/>
    <property type="evidence" value="ECO:0007669"/>
    <property type="project" value="UniProtKB-KW"/>
</dbReference>
<dbReference type="AlphaFoldDB" id="A0A7Y3ZZQ8"/>
<proteinExistence type="inferred from homology"/>
<dbReference type="Gene3D" id="3.40.50.720">
    <property type="entry name" value="NAD(P)-binding Rossmann-like Domain"/>
    <property type="match status" value="1"/>
</dbReference>
<dbReference type="InterPro" id="IPR002347">
    <property type="entry name" value="SDR_fam"/>
</dbReference>
<dbReference type="Proteomes" id="UP000565719">
    <property type="component" value="Unassembled WGS sequence"/>
</dbReference>
<evidence type="ECO:0000256" key="3">
    <source>
        <dbReference type="RuleBase" id="RU000363"/>
    </source>
</evidence>
<dbReference type="PANTHER" id="PTHR24320:SF148">
    <property type="entry name" value="NAD(P)-BINDING ROSSMANN-FOLD SUPERFAMILY PROTEIN"/>
    <property type="match status" value="1"/>
</dbReference>
<dbReference type="EMBL" id="VTXC01000027">
    <property type="protein sequence ID" value="NOH71903.1"/>
    <property type="molecule type" value="Genomic_DNA"/>
</dbReference>
<dbReference type="PROSITE" id="PS00061">
    <property type="entry name" value="ADH_SHORT"/>
    <property type="match status" value="1"/>
</dbReference>
<comment type="similarity">
    <text evidence="1 3">Belongs to the short-chain dehydrogenases/reductases (SDR) family.</text>
</comment>
<dbReference type="PRINTS" id="PR00080">
    <property type="entry name" value="SDRFAMILY"/>
</dbReference>
<keyword evidence="2" id="KW-0560">Oxidoreductase</keyword>
<evidence type="ECO:0000313" key="4">
    <source>
        <dbReference type="EMBL" id="NOH71903.1"/>
    </source>
</evidence>
<name>A0A7Y3ZZQ8_9VIBR</name>
<dbReference type="InterPro" id="IPR036291">
    <property type="entry name" value="NAD(P)-bd_dom_sf"/>
</dbReference>
<evidence type="ECO:0000313" key="5">
    <source>
        <dbReference type="Proteomes" id="UP000565719"/>
    </source>
</evidence>
<organism evidence="4 5">
    <name type="scientific">Vibrio pectenicida</name>
    <dbReference type="NCBI Taxonomy" id="62763"/>
    <lineage>
        <taxon>Bacteria</taxon>
        <taxon>Pseudomonadati</taxon>
        <taxon>Pseudomonadota</taxon>
        <taxon>Gammaproteobacteria</taxon>
        <taxon>Vibrionales</taxon>
        <taxon>Vibrionaceae</taxon>
        <taxon>Vibrio</taxon>
    </lineage>
</organism>
<dbReference type="PANTHER" id="PTHR24320">
    <property type="entry name" value="RETINOL DEHYDROGENASE"/>
    <property type="match status" value="1"/>
</dbReference>
<sequence length="269" mass="29150">MQKVILITGSTDGIGLETAKTLVTQGHHVVVHGRNASKVVDVEKTLNIIGKGNVESLVADLSSFDHVYEMINTITSRFKKIDILINNAGIFSTQNTRTEADLDVRFMVNTIAPYLITKMIQPLLKPLGRVVNLSSAAQASVNLTALQGEEQLNDGEAYAQSKLALTMWSQQLGLEWQNTGPMVVAVNPKSFLGSKMVKDVYGVAGGDIQQGVDILVKAALSDDFSQAYGKYFDNDIGSFTSPHRDTLDNMKVKATIMAINDIVSKHGAP</sequence>
<evidence type="ECO:0000256" key="2">
    <source>
        <dbReference type="ARBA" id="ARBA00023002"/>
    </source>
</evidence>
<dbReference type="PRINTS" id="PR00081">
    <property type="entry name" value="GDHRDH"/>
</dbReference>